<sequence>MFDDANWELIPPDAAVIAVYIDGTYKNIDQLKAKFPHARFITIAVRASDDADALDDEPGDATNDELKGWVARQHARGVVKPIIYTSVSNIDSAFAATGVTRDKIELWSAHYGQGDHICGIATCGLCRNTVDWTQFTDKARGISLDMTDMGAAAPAKPVVTIPESALQHVQHDIAELAADMAKVQAVEADLKDAEKMEAEISAYVKQHG</sequence>
<reference evidence="1 2" key="1">
    <citation type="submission" date="2018-11" db="EMBL/GenBank/DDBJ databases">
        <title>Trebonia kvetii gen.nov., sp.nov., a novel acidophilic actinobacterium, and proposal of the new actinobacterial family Treboniaceae fam. nov.</title>
        <authorList>
            <person name="Rapoport D."/>
            <person name="Sagova-Mareckova M."/>
            <person name="Sedlacek I."/>
            <person name="Provaznik J."/>
            <person name="Kralova S."/>
            <person name="Pavlinic D."/>
            <person name="Benes V."/>
            <person name="Kopecky J."/>
        </authorList>
    </citation>
    <scope>NUCLEOTIDE SEQUENCE [LARGE SCALE GENOMIC DNA]</scope>
    <source>
        <strain evidence="1 2">15Tr583</strain>
    </source>
</reference>
<proteinExistence type="predicted"/>
<dbReference type="InterPro" id="IPR017853">
    <property type="entry name" value="GH"/>
</dbReference>
<dbReference type="OrthoDB" id="3599513at2"/>
<dbReference type="EMBL" id="RPFW01000007">
    <property type="protein sequence ID" value="TVZ01282.1"/>
    <property type="molecule type" value="Genomic_DNA"/>
</dbReference>
<comment type="caution">
    <text evidence="1">The sequence shown here is derived from an EMBL/GenBank/DDBJ whole genome shotgun (WGS) entry which is preliminary data.</text>
</comment>
<protein>
    <submittedName>
        <fullName evidence="1">Uncharacterized protein</fullName>
    </submittedName>
</protein>
<gene>
    <name evidence="1" type="ORF">EAS64_33935</name>
</gene>
<dbReference type="AlphaFoldDB" id="A0A6P2BQH2"/>
<dbReference type="RefSeq" id="WP_145859715.1">
    <property type="nucleotide sequence ID" value="NZ_RPFW01000007.1"/>
</dbReference>
<accession>A0A6P2BQH2</accession>
<evidence type="ECO:0000313" key="2">
    <source>
        <dbReference type="Proteomes" id="UP000460272"/>
    </source>
</evidence>
<organism evidence="1 2">
    <name type="scientific">Trebonia kvetii</name>
    <dbReference type="NCBI Taxonomy" id="2480626"/>
    <lineage>
        <taxon>Bacteria</taxon>
        <taxon>Bacillati</taxon>
        <taxon>Actinomycetota</taxon>
        <taxon>Actinomycetes</taxon>
        <taxon>Streptosporangiales</taxon>
        <taxon>Treboniaceae</taxon>
        <taxon>Trebonia</taxon>
    </lineage>
</organism>
<keyword evidence="2" id="KW-1185">Reference proteome</keyword>
<evidence type="ECO:0000313" key="1">
    <source>
        <dbReference type="EMBL" id="TVZ01282.1"/>
    </source>
</evidence>
<dbReference type="Proteomes" id="UP000460272">
    <property type="component" value="Unassembled WGS sequence"/>
</dbReference>
<dbReference type="Gene3D" id="3.20.20.80">
    <property type="entry name" value="Glycosidases"/>
    <property type="match status" value="1"/>
</dbReference>
<name>A0A6P2BQH2_9ACTN</name>
<dbReference type="SUPFAM" id="SSF51445">
    <property type="entry name" value="(Trans)glycosidases"/>
    <property type="match status" value="1"/>
</dbReference>